<evidence type="ECO:0008006" key="4">
    <source>
        <dbReference type="Google" id="ProtNLM"/>
    </source>
</evidence>
<dbReference type="AlphaFoldDB" id="A0AAE0Y053"/>
<sequence length="94" mass="10686">MKLFFFISAILFTTVLGEDLAEDGPCPSTVVAKFGKFWFSVYNNETCYGLITSPKLDFVDAKEFCERNNGTLAMPKSEKRNDFLLKFINDVDPK</sequence>
<protein>
    <recommendedName>
        <fullName evidence="4">C-type lectin domain-containing protein</fullName>
    </recommendedName>
</protein>
<proteinExistence type="predicted"/>
<evidence type="ECO:0000313" key="2">
    <source>
        <dbReference type="EMBL" id="KAK3728251.1"/>
    </source>
</evidence>
<dbReference type="CDD" id="cd00037">
    <property type="entry name" value="CLECT"/>
    <property type="match status" value="1"/>
</dbReference>
<accession>A0AAE0Y053</accession>
<keyword evidence="3" id="KW-1185">Reference proteome</keyword>
<dbReference type="SUPFAM" id="SSF56436">
    <property type="entry name" value="C-type lectin-like"/>
    <property type="match status" value="1"/>
</dbReference>
<organism evidence="2 3">
    <name type="scientific">Elysia crispata</name>
    <name type="common">lettuce slug</name>
    <dbReference type="NCBI Taxonomy" id="231223"/>
    <lineage>
        <taxon>Eukaryota</taxon>
        <taxon>Metazoa</taxon>
        <taxon>Spiralia</taxon>
        <taxon>Lophotrochozoa</taxon>
        <taxon>Mollusca</taxon>
        <taxon>Gastropoda</taxon>
        <taxon>Heterobranchia</taxon>
        <taxon>Euthyneura</taxon>
        <taxon>Panpulmonata</taxon>
        <taxon>Sacoglossa</taxon>
        <taxon>Placobranchoidea</taxon>
        <taxon>Plakobranchidae</taxon>
        <taxon>Elysia</taxon>
    </lineage>
</organism>
<dbReference type="Gene3D" id="3.10.100.10">
    <property type="entry name" value="Mannose-Binding Protein A, subunit A"/>
    <property type="match status" value="1"/>
</dbReference>
<keyword evidence="1" id="KW-0732">Signal</keyword>
<evidence type="ECO:0000256" key="1">
    <source>
        <dbReference type="SAM" id="SignalP"/>
    </source>
</evidence>
<feature type="chain" id="PRO_5042029368" description="C-type lectin domain-containing protein" evidence="1">
    <location>
        <begin position="18"/>
        <end position="94"/>
    </location>
</feature>
<dbReference type="Proteomes" id="UP001283361">
    <property type="component" value="Unassembled WGS sequence"/>
</dbReference>
<dbReference type="InterPro" id="IPR016187">
    <property type="entry name" value="CTDL_fold"/>
</dbReference>
<dbReference type="InterPro" id="IPR016186">
    <property type="entry name" value="C-type_lectin-like/link_sf"/>
</dbReference>
<comment type="caution">
    <text evidence="2">The sequence shown here is derived from an EMBL/GenBank/DDBJ whole genome shotgun (WGS) entry which is preliminary data.</text>
</comment>
<feature type="signal peptide" evidence="1">
    <location>
        <begin position="1"/>
        <end position="17"/>
    </location>
</feature>
<gene>
    <name evidence="2" type="ORF">RRG08_061810</name>
</gene>
<name>A0AAE0Y053_9GAST</name>
<reference evidence="2" key="1">
    <citation type="journal article" date="2023" name="G3 (Bethesda)">
        <title>A reference genome for the long-term kleptoplast-retaining sea slug Elysia crispata morphotype clarki.</title>
        <authorList>
            <person name="Eastman K.E."/>
            <person name="Pendleton A.L."/>
            <person name="Shaikh M.A."/>
            <person name="Suttiyut T."/>
            <person name="Ogas R."/>
            <person name="Tomko P."/>
            <person name="Gavelis G."/>
            <person name="Widhalm J.R."/>
            <person name="Wisecaver J.H."/>
        </authorList>
    </citation>
    <scope>NUCLEOTIDE SEQUENCE</scope>
    <source>
        <strain evidence="2">ECLA1</strain>
    </source>
</reference>
<dbReference type="EMBL" id="JAWDGP010007195">
    <property type="protein sequence ID" value="KAK3728251.1"/>
    <property type="molecule type" value="Genomic_DNA"/>
</dbReference>
<evidence type="ECO:0000313" key="3">
    <source>
        <dbReference type="Proteomes" id="UP001283361"/>
    </source>
</evidence>